<evidence type="ECO:0000313" key="1">
    <source>
        <dbReference type="EMBL" id="GAA3819956.1"/>
    </source>
</evidence>
<protein>
    <submittedName>
        <fullName evidence="1">Uncharacterized protein</fullName>
    </submittedName>
</protein>
<proteinExistence type="predicted"/>
<accession>A0ABP7IJE0</accession>
<dbReference type="Proteomes" id="UP001500888">
    <property type="component" value="Unassembled WGS sequence"/>
</dbReference>
<gene>
    <name evidence="1" type="ORF">GCM10022226_45460</name>
</gene>
<organism evidence="1 2">
    <name type="scientific">Sphaerisporangium flaviroseum</name>
    <dbReference type="NCBI Taxonomy" id="509199"/>
    <lineage>
        <taxon>Bacteria</taxon>
        <taxon>Bacillati</taxon>
        <taxon>Actinomycetota</taxon>
        <taxon>Actinomycetes</taxon>
        <taxon>Streptosporangiales</taxon>
        <taxon>Streptosporangiaceae</taxon>
        <taxon>Sphaerisporangium</taxon>
    </lineage>
</organism>
<reference evidence="2" key="1">
    <citation type="journal article" date="2019" name="Int. J. Syst. Evol. Microbiol.">
        <title>The Global Catalogue of Microorganisms (GCM) 10K type strain sequencing project: providing services to taxonomists for standard genome sequencing and annotation.</title>
        <authorList>
            <consortium name="The Broad Institute Genomics Platform"/>
            <consortium name="The Broad Institute Genome Sequencing Center for Infectious Disease"/>
            <person name="Wu L."/>
            <person name="Ma J."/>
        </authorList>
    </citation>
    <scope>NUCLEOTIDE SEQUENCE [LARGE SCALE GENOMIC DNA]</scope>
    <source>
        <strain evidence="2">JCM 16908</strain>
    </source>
</reference>
<evidence type="ECO:0000313" key="2">
    <source>
        <dbReference type="Proteomes" id="UP001500888"/>
    </source>
</evidence>
<keyword evidence="2" id="KW-1185">Reference proteome</keyword>
<dbReference type="EMBL" id="BAAAZR010000012">
    <property type="protein sequence ID" value="GAA3819956.1"/>
    <property type="molecule type" value="Genomic_DNA"/>
</dbReference>
<name>A0ABP7IJE0_9ACTN</name>
<comment type="caution">
    <text evidence="1">The sequence shown here is derived from an EMBL/GenBank/DDBJ whole genome shotgun (WGS) entry which is preliminary data.</text>
</comment>
<sequence length="72" mass="7677">MGGWPDNRLNMVGDGERGARQVISADPVLADLGTQVGSISLANICRGGHEWLLKAWSVHVSRPPAGNWACHS</sequence>